<dbReference type="GeneID" id="10153085"/>
<accession>E8R885</accession>
<dbReference type="KEGG" id="dmu:Desmu_0392"/>
<dbReference type="AlphaFoldDB" id="E8R885"/>
<dbReference type="RefSeq" id="WP_013561933.1">
    <property type="nucleotide sequence ID" value="NC_014961.1"/>
</dbReference>
<reference evidence="2" key="1">
    <citation type="submission" date="2010-11" db="EMBL/GenBank/DDBJ databases">
        <title>The complete genome of Desulfurococcus mucosus DSM 2162.</title>
        <authorList>
            <consortium name="US DOE Joint Genome Institute (JGI-PGF)"/>
            <person name="Lucas S."/>
            <person name="Copeland A."/>
            <person name="Lapidus A."/>
            <person name="Bruce D."/>
            <person name="Goodwin L."/>
            <person name="Pitluck S."/>
            <person name="Kyrpides N."/>
            <person name="Mavromatis K."/>
            <person name="Pagani I."/>
            <person name="Ivanova N."/>
            <person name="Ovchinnikova G."/>
            <person name="Chertkov O."/>
            <person name="Held B."/>
            <person name="Brettin T."/>
            <person name="Detter J.C."/>
            <person name="Tapia R."/>
            <person name="Han C."/>
            <person name="Land M."/>
            <person name="Hauser L."/>
            <person name="Markowitz V."/>
            <person name="Cheng J.-F."/>
            <person name="Hugenholtz P."/>
            <person name="Woyke T."/>
            <person name="Wu D."/>
            <person name="Wirth R."/>
            <person name="Bilek Y."/>
            <person name="Hader T."/>
            <person name="Klenk H.-P."/>
            <person name="Eisen J.A."/>
        </authorList>
    </citation>
    <scope>NUCLEOTIDE SEQUENCE [LARGE SCALE GENOMIC DNA]</scope>
    <source>
        <strain evidence="2">ATCC 35584 / DSM 2162 / JCM 9187 / O7/1</strain>
    </source>
</reference>
<gene>
    <name evidence="1" type="ordered locus">Desmu_0392</name>
</gene>
<evidence type="ECO:0000313" key="2">
    <source>
        <dbReference type="Proteomes" id="UP000001068"/>
    </source>
</evidence>
<dbReference type="EMBL" id="CP002363">
    <property type="protein sequence ID" value="ADV64711.1"/>
    <property type="molecule type" value="Genomic_DNA"/>
</dbReference>
<proteinExistence type="predicted"/>
<name>E8R885_DESM0</name>
<reference evidence="1 2" key="2">
    <citation type="journal article" date="2011" name="Stand. Genomic Sci.">
        <title>Complete genome sequence of Desulfurococcus mucosus type strain (O7/1).</title>
        <authorList>
            <person name="Wirth R."/>
            <person name="Chertkov O."/>
            <person name="Held B."/>
            <person name="Lapidus A."/>
            <person name="Nolan M."/>
            <person name="Lucas S."/>
            <person name="Hammon N."/>
            <person name="Deshpande S."/>
            <person name="Cheng J.F."/>
            <person name="Tapia R."/>
            <person name="Han C."/>
            <person name="Goodwin L."/>
            <person name="Pitluck S."/>
            <person name="Liolios K."/>
            <person name="Ioanna P."/>
            <person name="Ivanova N."/>
            <person name="Mavromatis K."/>
            <person name="Mikhailova N."/>
            <person name="Pati A."/>
            <person name="Chen A."/>
            <person name="Palaniappan K."/>
            <person name="Land M."/>
            <person name="Hauser L."/>
            <person name="Chang Y.J."/>
            <person name="Jeffries C.D."/>
            <person name="Bilek Y."/>
            <person name="Hader T."/>
            <person name="Rohde M."/>
            <person name="Spring S."/>
            <person name="Sikorski J."/>
            <person name="Goker M."/>
            <person name="Woyke T."/>
            <person name="Bristow J."/>
            <person name="Eisen J.A."/>
            <person name="Markowitz V."/>
            <person name="Hugenholtz P."/>
            <person name="Kyrpides N.C."/>
            <person name="Klenk H.P."/>
        </authorList>
    </citation>
    <scope>NUCLEOTIDE SEQUENCE [LARGE SCALE GENOMIC DNA]</scope>
    <source>
        <strain evidence="2">ATCC 35584 / DSM 2162 / JCM 9187 / O7/1</strain>
    </source>
</reference>
<organism evidence="1 2">
    <name type="scientific">Desulfurococcus mucosus (strain ATCC 35584 / DSM 2162 / JCM 9187 / O7/1)</name>
    <dbReference type="NCBI Taxonomy" id="765177"/>
    <lineage>
        <taxon>Archaea</taxon>
        <taxon>Thermoproteota</taxon>
        <taxon>Thermoprotei</taxon>
        <taxon>Desulfurococcales</taxon>
        <taxon>Desulfurococcaceae</taxon>
        <taxon>Desulfurococcus</taxon>
    </lineage>
</organism>
<dbReference type="HOGENOM" id="CLU_2243713_0_0_2"/>
<sequence>MEKQRSDTSISVSREDAEWLRALKKEFQASSSSELFQVLRRILDEYVDGAARRLCTEYSSAKAALPAWLSIFKRERIPLRLLYMLRPEGGVMVVDSEECERILG</sequence>
<protein>
    <submittedName>
        <fullName evidence="1">Uncharacterized protein</fullName>
    </submittedName>
</protein>
<evidence type="ECO:0000313" key="1">
    <source>
        <dbReference type="EMBL" id="ADV64711.1"/>
    </source>
</evidence>
<keyword evidence="2" id="KW-1185">Reference proteome</keyword>
<dbReference type="Proteomes" id="UP000001068">
    <property type="component" value="Chromosome"/>
</dbReference>